<gene>
    <name evidence="1" type="ORF">SELO1098_LOCUS20549</name>
</gene>
<organism evidence="1">
    <name type="scientific">Spumella elongata</name>
    <dbReference type="NCBI Taxonomy" id="89044"/>
    <lineage>
        <taxon>Eukaryota</taxon>
        <taxon>Sar</taxon>
        <taxon>Stramenopiles</taxon>
        <taxon>Ochrophyta</taxon>
        <taxon>Chrysophyceae</taxon>
        <taxon>Chromulinales</taxon>
        <taxon>Chromulinaceae</taxon>
        <taxon>Spumella</taxon>
    </lineage>
</organism>
<proteinExistence type="predicted"/>
<protein>
    <submittedName>
        <fullName evidence="1">Uncharacterized protein</fullName>
    </submittedName>
</protein>
<reference evidence="1" key="1">
    <citation type="submission" date="2021-01" db="EMBL/GenBank/DDBJ databases">
        <authorList>
            <person name="Corre E."/>
            <person name="Pelletier E."/>
            <person name="Niang G."/>
            <person name="Scheremetjew M."/>
            <person name="Finn R."/>
            <person name="Kale V."/>
            <person name="Holt S."/>
            <person name="Cochrane G."/>
            <person name="Meng A."/>
            <person name="Brown T."/>
            <person name="Cohen L."/>
        </authorList>
    </citation>
    <scope>NUCLEOTIDE SEQUENCE</scope>
    <source>
        <strain evidence="1">CCAP 955/1</strain>
    </source>
</reference>
<sequence>MFDIEIMNIVNRQENSLYDDNGACKLIQDQIDLSHERDLESALKSMERAMLQCDTAITQNIEISAQAVEAIIPALEAKLHDCKREMSVSHDSSKLLAAAVEKNYFTMRDGYLELIKKVYEEASVQWSALLRIQEPNTKWHLQKLNKIVQETRDSPELQARRDDLLLTAKKNLDHYCAQSFRRIAESKMYEEKELYLQKIEAVKRKVFEHKQSIVREHEEYLNNAEITIDGFYMTSVEEINEHLYNLQDSLHQLAFYERQLTQFLVLAFKRELKIDRMYRASLQTHSDDASHHSVLSSPSKITRSADSETIIQLGQQTMQEMNDTFQIGTVLRSMAYSCDLPPEYTEKILEYVLFDRI</sequence>
<accession>A0A7S3HCQ6</accession>
<dbReference type="EMBL" id="HBIC01039999">
    <property type="protein sequence ID" value="CAE0291703.1"/>
    <property type="molecule type" value="Transcribed_RNA"/>
</dbReference>
<dbReference type="AlphaFoldDB" id="A0A7S3HCQ6"/>
<name>A0A7S3HCQ6_9STRA</name>
<evidence type="ECO:0000313" key="1">
    <source>
        <dbReference type="EMBL" id="CAE0291703.1"/>
    </source>
</evidence>